<protein>
    <submittedName>
        <fullName evidence="2">Uncharacterized protein</fullName>
    </submittedName>
</protein>
<name>G4CFQ1_9NEIS</name>
<keyword evidence="1" id="KW-0472">Membrane</keyword>
<dbReference type="STRING" id="1032488.HMPREF9371_0426"/>
<dbReference type="HOGENOM" id="CLU_1676005_0_0_4"/>
<comment type="caution">
    <text evidence="2">The sequence shown here is derived from an EMBL/GenBank/DDBJ whole genome shotgun (WGS) entry which is preliminary data.</text>
</comment>
<reference evidence="2 3" key="1">
    <citation type="submission" date="2011-05" db="EMBL/GenBank/DDBJ databases">
        <authorList>
            <person name="Muzny D."/>
            <person name="Qin X."/>
            <person name="Deng J."/>
            <person name="Jiang H."/>
            <person name="Liu Y."/>
            <person name="Qu J."/>
            <person name="Song X.-Z."/>
            <person name="Zhang L."/>
            <person name="Thornton R."/>
            <person name="Coyle M."/>
            <person name="Francisco L."/>
            <person name="Jackson L."/>
            <person name="Javaid M."/>
            <person name="Korchina V."/>
            <person name="Kovar C."/>
            <person name="Mata R."/>
            <person name="Mathew T."/>
            <person name="Ngo R."/>
            <person name="Nguyen L."/>
            <person name="Nguyen N."/>
            <person name="Okwuonu G."/>
            <person name="Ongeri F."/>
            <person name="Pham C."/>
            <person name="Simmons D."/>
            <person name="Wilczek-Boney K."/>
            <person name="Hale W."/>
            <person name="Jakkamsetti A."/>
            <person name="Pham P."/>
            <person name="Ruth R."/>
            <person name="San Lucas F."/>
            <person name="Warren J."/>
            <person name="Zhang J."/>
            <person name="Zhao Z."/>
            <person name="Zhou C."/>
            <person name="Zhu D."/>
            <person name="Lee S."/>
            <person name="Bess C."/>
            <person name="Blankenburg K."/>
            <person name="Forbes L."/>
            <person name="Fu Q."/>
            <person name="Gubbala S."/>
            <person name="Hirani K."/>
            <person name="Jayaseelan J.C."/>
            <person name="Lara F."/>
            <person name="Munidasa M."/>
            <person name="Palculict T."/>
            <person name="Patil S."/>
            <person name="Pu L.-L."/>
            <person name="Saada N."/>
            <person name="Tang L."/>
            <person name="Weissenberger G."/>
            <person name="Zhu Y."/>
            <person name="Hemphill L."/>
            <person name="Shang Y."/>
            <person name="Youmans B."/>
            <person name="Ayvaz T."/>
            <person name="Ross M."/>
            <person name="Santibanez J."/>
            <person name="Aqrawi P."/>
            <person name="Gross S."/>
            <person name="Joshi V."/>
            <person name="Fowler G."/>
            <person name="Nazareth L."/>
            <person name="Reid J."/>
            <person name="Worley K."/>
            <person name="Petrosino J."/>
            <person name="Highlander S."/>
            <person name="Gibbs R."/>
        </authorList>
    </citation>
    <scope>NUCLEOTIDE SEQUENCE [LARGE SCALE GENOMIC DNA]</scope>
    <source>
        <strain evidence="2 3">871</strain>
    </source>
</reference>
<feature type="transmembrane region" description="Helical" evidence="1">
    <location>
        <begin position="16"/>
        <end position="37"/>
    </location>
</feature>
<gene>
    <name evidence="2" type="ORF">HMPREF9371_0426</name>
</gene>
<evidence type="ECO:0000313" key="3">
    <source>
        <dbReference type="Proteomes" id="UP000003019"/>
    </source>
</evidence>
<evidence type="ECO:0000313" key="2">
    <source>
        <dbReference type="EMBL" id="EGY53317.1"/>
    </source>
</evidence>
<sequence length="157" mass="18206">MIIGIEVKRLNQFKPFINLLGRICLFFISAYVLFNIIDPQGFLFKNKLDGFENDRLRVVNEVTALLSDDYHVTYTGKGFRANIAYVYLEVKSKKKNGVDDLDVINLIRTLGFDERLCRNLEAISVSGDDKIQPDRTYQTVYIKWKYPDYSCQKTASE</sequence>
<keyword evidence="1" id="KW-1133">Transmembrane helix</keyword>
<dbReference type="Proteomes" id="UP000003019">
    <property type="component" value="Unassembled WGS sequence"/>
</dbReference>
<organism evidence="2 3">
    <name type="scientific">Neisseria shayeganii 871</name>
    <dbReference type="NCBI Taxonomy" id="1032488"/>
    <lineage>
        <taxon>Bacteria</taxon>
        <taxon>Pseudomonadati</taxon>
        <taxon>Pseudomonadota</taxon>
        <taxon>Betaproteobacteria</taxon>
        <taxon>Neisseriales</taxon>
        <taxon>Neisseriaceae</taxon>
        <taxon>Neisseria</taxon>
    </lineage>
</organism>
<accession>G4CFQ1</accession>
<keyword evidence="1" id="KW-0812">Transmembrane</keyword>
<evidence type="ECO:0000256" key="1">
    <source>
        <dbReference type="SAM" id="Phobius"/>
    </source>
</evidence>
<keyword evidence="3" id="KW-1185">Reference proteome</keyword>
<dbReference type="AlphaFoldDB" id="G4CFQ1"/>
<dbReference type="RefSeq" id="WP_009118120.1">
    <property type="nucleotide sequence ID" value="NZ_JH164926.1"/>
</dbReference>
<proteinExistence type="predicted"/>
<dbReference type="EMBL" id="AGAY01000017">
    <property type="protein sequence ID" value="EGY53317.1"/>
    <property type="molecule type" value="Genomic_DNA"/>
</dbReference>